<dbReference type="OrthoDB" id="676646at2"/>
<keyword evidence="2" id="KW-1185">Reference proteome</keyword>
<evidence type="ECO:0000313" key="2">
    <source>
        <dbReference type="Proteomes" id="UP000294498"/>
    </source>
</evidence>
<reference evidence="1 2" key="1">
    <citation type="submission" date="2019-03" db="EMBL/GenBank/DDBJ databases">
        <title>Genomic Encyclopedia of Type Strains, Phase IV (KMG-IV): sequencing the most valuable type-strain genomes for metagenomic binning, comparative biology and taxonomic classification.</title>
        <authorList>
            <person name="Goeker M."/>
        </authorList>
    </citation>
    <scope>NUCLEOTIDE SEQUENCE [LARGE SCALE GENOMIC DNA]</scope>
    <source>
        <strain evidence="1 2">DSM 100059</strain>
    </source>
</reference>
<gene>
    <name evidence="1" type="ORF">EDB95_4962</name>
</gene>
<comment type="caution">
    <text evidence="1">The sequence shown here is derived from an EMBL/GenBank/DDBJ whole genome shotgun (WGS) entry which is preliminary data.</text>
</comment>
<protein>
    <submittedName>
        <fullName evidence="1">Uncharacterized protein</fullName>
    </submittedName>
</protein>
<organism evidence="1 2">
    <name type="scientific">Dinghuibacter silviterrae</name>
    <dbReference type="NCBI Taxonomy" id="1539049"/>
    <lineage>
        <taxon>Bacteria</taxon>
        <taxon>Pseudomonadati</taxon>
        <taxon>Bacteroidota</taxon>
        <taxon>Chitinophagia</taxon>
        <taxon>Chitinophagales</taxon>
        <taxon>Chitinophagaceae</taxon>
        <taxon>Dinghuibacter</taxon>
    </lineage>
</organism>
<accession>A0A4R8DHC7</accession>
<name>A0A4R8DHC7_9BACT</name>
<proteinExistence type="predicted"/>
<sequence length="395" mass="46790">MPLPKTDILDKWKSATWEFSTGHYEEKLLKEKIGFIYDRLKTNFGASYFVVNERLERPLEKIPWLFSLLRGRDYEAGIEALLEIAELIEYMNGLDESIRATFRDLRSDPRCQRDFFFELYVFRKLDRAGIVNEKKVMHGVQELEGTCLLEGKPFLFECRKLYAPRLDEMDIKCRVFQDLTLVGERLKHACGMICTIHFNKPIQGRHRDNFSSKIRQFFTGFNQLTAIPDIQYIHNDNLGTFKAVNYDKAVLEKIEQEQDYEILYYLEQTDEIAENGLPLFKGKIITNFHLSKAEVYKKFKQVLKEKKKQHKRTGFEHQVIFLDSESINELYFGLFANDRVYDIEEVKRVYNELKLDCIVCVIRRDYRMPRPVIWVDILRPERLAAEAARLKVAFE</sequence>
<evidence type="ECO:0000313" key="1">
    <source>
        <dbReference type="EMBL" id="TDW97121.1"/>
    </source>
</evidence>
<dbReference type="EMBL" id="SODV01000002">
    <property type="protein sequence ID" value="TDW97121.1"/>
    <property type="molecule type" value="Genomic_DNA"/>
</dbReference>
<dbReference type="AlphaFoldDB" id="A0A4R8DHC7"/>
<dbReference type="RefSeq" id="WP_133998779.1">
    <property type="nucleotide sequence ID" value="NZ_SODV01000002.1"/>
</dbReference>
<dbReference type="Proteomes" id="UP000294498">
    <property type="component" value="Unassembled WGS sequence"/>
</dbReference>